<dbReference type="AlphaFoldDB" id="W6ZAY1"/>
<reference evidence="3 4" key="1">
    <citation type="journal article" date="2013" name="PLoS Genet.">
        <title>Comparative genome structure, secondary metabolite, and effector coding capacity across Cochliobolus pathogens.</title>
        <authorList>
            <person name="Condon B.J."/>
            <person name="Leng Y."/>
            <person name="Wu D."/>
            <person name="Bushley K.E."/>
            <person name="Ohm R.A."/>
            <person name="Otillar R."/>
            <person name="Martin J."/>
            <person name="Schackwitz W."/>
            <person name="Grimwood J."/>
            <person name="MohdZainudin N."/>
            <person name="Xue C."/>
            <person name="Wang R."/>
            <person name="Manning V.A."/>
            <person name="Dhillon B."/>
            <person name="Tu Z.J."/>
            <person name="Steffenson B.J."/>
            <person name="Salamov A."/>
            <person name="Sun H."/>
            <person name="Lowry S."/>
            <person name="LaButti K."/>
            <person name="Han J."/>
            <person name="Copeland A."/>
            <person name="Lindquist E."/>
            <person name="Barry K."/>
            <person name="Schmutz J."/>
            <person name="Baker S.E."/>
            <person name="Ciuffetti L.M."/>
            <person name="Grigoriev I.V."/>
            <person name="Zhong S."/>
            <person name="Turgeon B.G."/>
        </authorList>
    </citation>
    <scope>NUCLEOTIDE SEQUENCE [LARGE SCALE GENOMIC DNA]</scope>
    <source>
        <strain evidence="3 4">ATCC 44560</strain>
    </source>
</reference>
<dbReference type="RefSeq" id="XP_007688827.1">
    <property type="nucleotide sequence ID" value="XM_007690637.1"/>
</dbReference>
<gene>
    <name evidence="3" type="ORF">COCMIDRAFT_27061</name>
</gene>
<dbReference type="EMBL" id="KI964000">
    <property type="protein sequence ID" value="EUC44629.1"/>
    <property type="molecule type" value="Genomic_DNA"/>
</dbReference>
<keyword evidence="2" id="KW-0732">Signal</keyword>
<name>W6ZAY1_COCMI</name>
<evidence type="ECO:0000313" key="3">
    <source>
        <dbReference type="EMBL" id="EUC44629.1"/>
    </source>
</evidence>
<evidence type="ECO:0000256" key="2">
    <source>
        <dbReference type="SAM" id="SignalP"/>
    </source>
</evidence>
<dbReference type="Proteomes" id="UP000054032">
    <property type="component" value="Unassembled WGS sequence"/>
</dbReference>
<organism evidence="3 4">
    <name type="scientific">Bipolaris oryzae ATCC 44560</name>
    <dbReference type="NCBI Taxonomy" id="930090"/>
    <lineage>
        <taxon>Eukaryota</taxon>
        <taxon>Fungi</taxon>
        <taxon>Dikarya</taxon>
        <taxon>Ascomycota</taxon>
        <taxon>Pezizomycotina</taxon>
        <taxon>Dothideomycetes</taxon>
        <taxon>Pleosporomycetidae</taxon>
        <taxon>Pleosporales</taxon>
        <taxon>Pleosporineae</taxon>
        <taxon>Pleosporaceae</taxon>
        <taxon>Bipolaris</taxon>
    </lineage>
</organism>
<sequence>MKSLYFLLSLLALLPTLALAGESYPPRPAGKYGKGVPTEPVDEPLKRPKDPSLWWQGITDDDVFYPEWAAISARAASKAKDTNVAADANVDATAQKKKKNKKEKEMPKALQFAGKWKYCGCARWTNGDKCEKIKRVGGNRISRTYKDLDHASEKGEDDRINQQLSPSASEAWAECMSTNQRGKT</sequence>
<feature type="signal peptide" evidence="2">
    <location>
        <begin position="1"/>
        <end position="20"/>
    </location>
</feature>
<protein>
    <submittedName>
        <fullName evidence="3">Uncharacterized protein</fullName>
    </submittedName>
</protein>
<dbReference type="GeneID" id="19121057"/>
<dbReference type="OrthoDB" id="3695480at2759"/>
<evidence type="ECO:0000256" key="1">
    <source>
        <dbReference type="SAM" id="MobiDB-lite"/>
    </source>
</evidence>
<accession>W6ZAY1</accession>
<dbReference type="KEGG" id="bor:COCMIDRAFT_27061"/>
<feature type="region of interest" description="Disordered" evidence="1">
    <location>
        <begin position="28"/>
        <end position="50"/>
    </location>
</feature>
<proteinExistence type="predicted"/>
<feature type="region of interest" description="Disordered" evidence="1">
    <location>
        <begin position="147"/>
        <end position="184"/>
    </location>
</feature>
<keyword evidence="4" id="KW-1185">Reference proteome</keyword>
<feature type="compositionally biased region" description="Basic and acidic residues" evidence="1">
    <location>
        <begin position="147"/>
        <end position="160"/>
    </location>
</feature>
<evidence type="ECO:0000313" key="4">
    <source>
        <dbReference type="Proteomes" id="UP000054032"/>
    </source>
</evidence>
<feature type="chain" id="PRO_5004887328" evidence="2">
    <location>
        <begin position="21"/>
        <end position="184"/>
    </location>
</feature>
<dbReference type="HOGENOM" id="CLU_1467913_0_0_1"/>